<organism evidence="12 14">
    <name type="scientific">Hortaea werneckii</name>
    <name type="common">Black yeast</name>
    <name type="synonym">Cladosporium werneckii</name>
    <dbReference type="NCBI Taxonomy" id="91943"/>
    <lineage>
        <taxon>Eukaryota</taxon>
        <taxon>Fungi</taxon>
        <taxon>Dikarya</taxon>
        <taxon>Ascomycota</taxon>
        <taxon>Pezizomycotina</taxon>
        <taxon>Dothideomycetes</taxon>
        <taxon>Dothideomycetidae</taxon>
        <taxon>Mycosphaerellales</taxon>
        <taxon>Teratosphaeriaceae</taxon>
        <taxon>Hortaea</taxon>
    </lineage>
</organism>
<feature type="region of interest" description="Disordered" evidence="9">
    <location>
        <begin position="479"/>
        <end position="537"/>
    </location>
</feature>
<dbReference type="InterPro" id="IPR044865">
    <property type="entry name" value="MRH_dom"/>
</dbReference>
<evidence type="ECO:0000256" key="3">
    <source>
        <dbReference type="ARBA" id="ARBA00022729"/>
    </source>
</evidence>
<dbReference type="Proteomes" id="UP000281245">
    <property type="component" value="Unassembled WGS sequence"/>
</dbReference>
<dbReference type="PANTHER" id="PTHR15414:SF0">
    <property type="entry name" value="ENDOPLASMIC RETICULUM LECTIN 1"/>
    <property type="match status" value="1"/>
</dbReference>
<dbReference type="PROSITE" id="PS51914">
    <property type="entry name" value="MRH"/>
    <property type="match status" value="1"/>
</dbReference>
<evidence type="ECO:0000256" key="4">
    <source>
        <dbReference type="ARBA" id="ARBA00022734"/>
    </source>
</evidence>
<evidence type="ECO:0000256" key="10">
    <source>
        <dbReference type="SAM" id="SignalP"/>
    </source>
</evidence>
<dbReference type="PANTHER" id="PTHR15414">
    <property type="entry name" value="OS-9-RELATED"/>
    <property type="match status" value="1"/>
</dbReference>
<accession>A0A3M6WQW4</accession>
<feature type="domain" description="MRH" evidence="11">
    <location>
        <begin position="153"/>
        <end position="321"/>
    </location>
</feature>
<gene>
    <name evidence="13" type="ORF">D0868_01190</name>
    <name evidence="12" type="ORF">D0869_07380</name>
</gene>
<keyword evidence="7" id="KW-0472">Membrane</keyword>
<keyword evidence="3 10" id="KW-0732">Signal</keyword>
<dbReference type="AlphaFoldDB" id="A0A3M6WQW4"/>
<dbReference type="InterPro" id="IPR045149">
    <property type="entry name" value="OS-9-like"/>
</dbReference>
<dbReference type="GO" id="GO:0005789">
    <property type="term" value="C:endoplasmic reticulum membrane"/>
    <property type="evidence" value="ECO:0007669"/>
    <property type="project" value="UniProtKB-SubCell"/>
</dbReference>
<dbReference type="GO" id="GO:0030246">
    <property type="term" value="F:carbohydrate binding"/>
    <property type="evidence" value="ECO:0007669"/>
    <property type="project" value="UniProtKB-UniRule"/>
</dbReference>
<name>A0A3M6WQW4_HORWE</name>
<evidence type="ECO:0000259" key="11">
    <source>
        <dbReference type="PROSITE" id="PS51914"/>
    </source>
</evidence>
<feature type="region of interest" description="Disordered" evidence="9">
    <location>
        <begin position="208"/>
        <end position="236"/>
    </location>
</feature>
<protein>
    <recommendedName>
        <fullName evidence="7">Endoplasmic reticulum lectin</fullName>
    </recommendedName>
    <alternativeName>
        <fullName evidence="7">Protein OS-9 homolog</fullName>
    </alternativeName>
</protein>
<dbReference type="EMBL" id="QWIJ01000590">
    <property type="protein sequence ID" value="RMX80670.1"/>
    <property type="molecule type" value="Genomic_DNA"/>
</dbReference>
<dbReference type="Proteomes" id="UP000282582">
    <property type="component" value="Unassembled WGS sequence"/>
</dbReference>
<dbReference type="Gene3D" id="2.70.130.10">
    <property type="entry name" value="Mannose-6-phosphate receptor binding domain"/>
    <property type="match status" value="1"/>
</dbReference>
<keyword evidence="6" id="KW-1015">Disulfide bond</keyword>
<comment type="caution">
    <text evidence="12">The sequence shown here is derived from an EMBL/GenBank/DDBJ whole genome shotgun (WGS) entry which is preliminary data.</text>
</comment>
<evidence type="ECO:0000256" key="7">
    <source>
        <dbReference type="RuleBase" id="RU369099"/>
    </source>
</evidence>
<evidence type="ECO:0000256" key="2">
    <source>
        <dbReference type="ARBA" id="ARBA00009918"/>
    </source>
</evidence>
<feature type="chain" id="PRO_5033799913" description="Endoplasmic reticulum lectin" evidence="10">
    <location>
        <begin position="21"/>
        <end position="537"/>
    </location>
</feature>
<dbReference type="InterPro" id="IPR009011">
    <property type="entry name" value="Man6P_isomerase_rcpt-bd_dom_sf"/>
</dbReference>
<keyword evidence="8" id="KW-0175">Coiled coil</keyword>
<feature type="compositionally biased region" description="Basic and acidic residues" evidence="9">
    <location>
        <begin position="491"/>
        <end position="537"/>
    </location>
</feature>
<evidence type="ECO:0000313" key="15">
    <source>
        <dbReference type="Proteomes" id="UP000282582"/>
    </source>
</evidence>
<dbReference type="OrthoDB" id="448954at2759"/>
<dbReference type="GO" id="GO:0030968">
    <property type="term" value="P:endoplasmic reticulum unfolded protein response"/>
    <property type="evidence" value="ECO:0007669"/>
    <property type="project" value="UniProtKB-UniRule"/>
</dbReference>
<evidence type="ECO:0000313" key="12">
    <source>
        <dbReference type="EMBL" id="RMX80670.1"/>
    </source>
</evidence>
<sequence length="537" mass="60055">MRHFLALPAILRASILLASASQHTFSVHDDLLAFPQYEVKFVEDYITELQAHSKLRSSEDSKGQRLLDGDQQIEQYRHSDGSERGDDYDKQEQKLTHEHMVLDGQPYLCSIPQVKPPQEEQAGRNDTLTKAEEERELARATDRGWELLSSMSGNCVYFISGWWSYRFCYGQGVRQFHQLPPSRGVPVYPPVEDPTVTGFQLGLYRGEKAKQDKNSDDEPAPATAAGKGDESEMESALDISEGLNAKHHSSGSGGELVQRGENRYLVQRLGGGTKCDLTGKERKTEVQFHCNPQSSDRISLIKETSTCAYLMVIQTPRLCDDVAFLPPQKDQPNSITCAPVLKESEIEDYERDLKDLREAEQEAAQLFENEEKAAQAFGSEGLIQIAGDILIGGHAIVPADLKLEKGAIVGGGKETYIDTVASSDGRTLSEEHMKKLGLGDPEAAEKLKKSLEKLKKSLEKMADGESWKIDVIDTPHGREYRGIIGDENEQEKEAGKKEAEEKKQEKQEDKGQGDEKQDENKENSNRGSEEEYYKEEL</sequence>
<feature type="coiled-coil region" evidence="8">
    <location>
        <begin position="342"/>
        <end position="376"/>
    </location>
</feature>
<dbReference type="SUPFAM" id="SSF50911">
    <property type="entry name" value="Mannose 6-phosphate receptor domain"/>
    <property type="match status" value="1"/>
</dbReference>
<comment type="function">
    <text evidence="7">Lectin involved in the quality control of the secretory pathway. As a member of the endoplasmic reticulum-associated degradation lumenal (ERAD-L) surveillance system, targets misfolded endoplasmic reticulum lumenal glycoproteins for degradation.</text>
</comment>
<evidence type="ECO:0000256" key="6">
    <source>
        <dbReference type="ARBA" id="ARBA00023157"/>
    </source>
</evidence>
<keyword evidence="5 7" id="KW-0256">Endoplasmic reticulum</keyword>
<dbReference type="EMBL" id="QWIK01000051">
    <property type="protein sequence ID" value="RMY14891.1"/>
    <property type="molecule type" value="Genomic_DNA"/>
</dbReference>
<dbReference type="VEuPathDB" id="FungiDB:BTJ68_05475"/>
<dbReference type="InterPro" id="IPR012913">
    <property type="entry name" value="OS9-like_dom"/>
</dbReference>
<evidence type="ECO:0000256" key="9">
    <source>
        <dbReference type="SAM" id="MobiDB-lite"/>
    </source>
</evidence>
<comment type="subcellular location">
    <subcellularLocation>
        <location evidence="1 7">Endoplasmic reticulum membrane</location>
        <topology evidence="1 7">Peripheral membrane protein</topology>
        <orientation evidence="1 7">Lumenal side</orientation>
    </subcellularLocation>
</comment>
<reference evidence="14 15" key="1">
    <citation type="journal article" date="2018" name="BMC Genomics">
        <title>Genomic evidence for intraspecific hybridization in a clonal and extremely halotolerant yeast.</title>
        <authorList>
            <person name="Gostincar C."/>
            <person name="Stajich J.E."/>
            <person name="Zupancic J."/>
            <person name="Zalar P."/>
            <person name="Gunde-Cimerman N."/>
        </authorList>
    </citation>
    <scope>NUCLEOTIDE SEQUENCE [LARGE SCALE GENOMIC DNA]</scope>
    <source>
        <strain evidence="13 15">EXF-6654</strain>
        <strain evidence="12 14">EXF-6656</strain>
    </source>
</reference>
<feature type="signal peptide" evidence="10">
    <location>
        <begin position="1"/>
        <end position="20"/>
    </location>
</feature>
<evidence type="ECO:0000313" key="13">
    <source>
        <dbReference type="EMBL" id="RMY14891.1"/>
    </source>
</evidence>
<proteinExistence type="inferred from homology"/>
<evidence type="ECO:0000313" key="14">
    <source>
        <dbReference type="Proteomes" id="UP000281245"/>
    </source>
</evidence>
<dbReference type="GO" id="GO:0005788">
    <property type="term" value="C:endoplasmic reticulum lumen"/>
    <property type="evidence" value="ECO:0007669"/>
    <property type="project" value="UniProtKB-UniRule"/>
</dbReference>
<keyword evidence="4 7" id="KW-0430">Lectin</keyword>
<comment type="similarity">
    <text evidence="2 7">Belongs to the OS-9 family.</text>
</comment>
<evidence type="ECO:0000256" key="5">
    <source>
        <dbReference type="ARBA" id="ARBA00022824"/>
    </source>
</evidence>
<dbReference type="GO" id="GO:0030970">
    <property type="term" value="P:retrograde protein transport, ER to cytosol"/>
    <property type="evidence" value="ECO:0007669"/>
    <property type="project" value="TreeGrafter"/>
</dbReference>
<evidence type="ECO:0000256" key="1">
    <source>
        <dbReference type="ARBA" id="ARBA00004367"/>
    </source>
</evidence>
<evidence type="ECO:0000256" key="8">
    <source>
        <dbReference type="SAM" id="Coils"/>
    </source>
</evidence>
<dbReference type="Pfam" id="PF07915">
    <property type="entry name" value="PRKCSH"/>
    <property type="match status" value="1"/>
</dbReference>